<accession>A0A162PYA3</accession>
<proteinExistence type="predicted"/>
<evidence type="ECO:0000313" key="2">
    <source>
        <dbReference type="Proteomes" id="UP000076858"/>
    </source>
</evidence>
<dbReference type="AlphaFoldDB" id="A0A162PYA3"/>
<gene>
    <name evidence="1" type="ORF">APZ42_014374</name>
</gene>
<organism evidence="1 2">
    <name type="scientific">Daphnia magna</name>
    <dbReference type="NCBI Taxonomy" id="35525"/>
    <lineage>
        <taxon>Eukaryota</taxon>
        <taxon>Metazoa</taxon>
        <taxon>Ecdysozoa</taxon>
        <taxon>Arthropoda</taxon>
        <taxon>Crustacea</taxon>
        <taxon>Branchiopoda</taxon>
        <taxon>Diplostraca</taxon>
        <taxon>Cladocera</taxon>
        <taxon>Anomopoda</taxon>
        <taxon>Daphniidae</taxon>
        <taxon>Daphnia</taxon>
    </lineage>
</organism>
<reference evidence="1 2" key="1">
    <citation type="submission" date="2016-03" db="EMBL/GenBank/DDBJ databases">
        <title>EvidentialGene: Evidence-directed Construction of Genes on Genomes.</title>
        <authorList>
            <person name="Gilbert D.G."/>
            <person name="Choi J.-H."/>
            <person name="Mockaitis K."/>
            <person name="Colbourne J."/>
            <person name="Pfrender M."/>
        </authorList>
    </citation>
    <scope>NUCLEOTIDE SEQUENCE [LARGE SCALE GENOMIC DNA]</scope>
    <source>
        <strain evidence="1 2">Xinb3</strain>
        <tissue evidence="1">Complete organism</tissue>
    </source>
</reference>
<dbReference type="EMBL" id="LRGB01000396">
    <property type="protein sequence ID" value="KZS19250.1"/>
    <property type="molecule type" value="Genomic_DNA"/>
</dbReference>
<keyword evidence="2" id="KW-1185">Reference proteome</keyword>
<name>A0A162PYA3_9CRUS</name>
<evidence type="ECO:0000313" key="1">
    <source>
        <dbReference type="EMBL" id="KZS19250.1"/>
    </source>
</evidence>
<dbReference type="Proteomes" id="UP000076858">
    <property type="component" value="Unassembled WGS sequence"/>
</dbReference>
<protein>
    <submittedName>
        <fullName evidence="1">Uncharacterized protein</fullName>
    </submittedName>
</protein>
<comment type="caution">
    <text evidence="1">The sequence shown here is derived from an EMBL/GenBank/DDBJ whole genome shotgun (WGS) entry which is preliminary data.</text>
</comment>
<sequence>MLNHRAMSHITELTVSLRHLRLLIQLAAVKNSSAKIGCHKLDNYDITTRA</sequence>